<comment type="caution">
    <text evidence="2">The sequence shown here is derived from an EMBL/GenBank/DDBJ whole genome shotgun (WGS) entry which is preliminary data.</text>
</comment>
<reference evidence="2 3" key="1">
    <citation type="journal article" date="2019" name="Genome Biol. Evol.">
        <title>Insights into the evolution of the New World diploid cottons (Gossypium, subgenus Houzingenia) based on genome sequencing.</title>
        <authorList>
            <person name="Grover C.E."/>
            <person name="Arick M.A. 2nd"/>
            <person name="Thrash A."/>
            <person name="Conover J.L."/>
            <person name="Sanders W.S."/>
            <person name="Peterson D.G."/>
            <person name="Frelichowski J.E."/>
            <person name="Scheffler J.A."/>
            <person name="Scheffler B.E."/>
            <person name="Wendel J.F."/>
        </authorList>
    </citation>
    <scope>NUCLEOTIDE SEQUENCE [LARGE SCALE GENOMIC DNA]</scope>
    <source>
        <strain evidence="2">5</strain>
        <tissue evidence="2">Leaf</tissue>
    </source>
</reference>
<dbReference type="OrthoDB" id="1750606at2759"/>
<feature type="domain" description="DUF4283" evidence="1">
    <location>
        <begin position="26"/>
        <end position="104"/>
    </location>
</feature>
<proteinExistence type="predicted"/>
<dbReference type="InterPro" id="IPR025558">
    <property type="entry name" value="DUF4283"/>
</dbReference>
<keyword evidence="3" id="KW-1185">Reference proteome</keyword>
<protein>
    <recommendedName>
        <fullName evidence="1">DUF4283 domain-containing protein</fullName>
    </recommendedName>
</protein>
<evidence type="ECO:0000313" key="3">
    <source>
        <dbReference type="Proteomes" id="UP000593579"/>
    </source>
</evidence>
<sequence>MEDELVNLHFANEEEEAFQEDPKNSTDDLQFCLVGSCLTNSVVHFPSLRNTLVDLWHPIEGVTIMDLREKHYMFKFFYVVDMNRVVDGIPWSFTNHNILLQKLEIGEDNLQLSLHHACFGFKYVIYHHDLC</sequence>
<dbReference type="Pfam" id="PF14111">
    <property type="entry name" value="DUF4283"/>
    <property type="match status" value="1"/>
</dbReference>
<accession>A0A7J9BC87</accession>
<dbReference type="AlphaFoldDB" id="A0A7J9BC87"/>
<evidence type="ECO:0000259" key="1">
    <source>
        <dbReference type="Pfam" id="PF14111"/>
    </source>
</evidence>
<organism evidence="2 3">
    <name type="scientific">Gossypium gossypioides</name>
    <name type="common">Mexican cotton</name>
    <name type="synonym">Selera gossypioides</name>
    <dbReference type="NCBI Taxonomy" id="34282"/>
    <lineage>
        <taxon>Eukaryota</taxon>
        <taxon>Viridiplantae</taxon>
        <taxon>Streptophyta</taxon>
        <taxon>Embryophyta</taxon>
        <taxon>Tracheophyta</taxon>
        <taxon>Spermatophyta</taxon>
        <taxon>Magnoliopsida</taxon>
        <taxon>eudicotyledons</taxon>
        <taxon>Gunneridae</taxon>
        <taxon>Pentapetalae</taxon>
        <taxon>rosids</taxon>
        <taxon>malvids</taxon>
        <taxon>Malvales</taxon>
        <taxon>Malvaceae</taxon>
        <taxon>Malvoideae</taxon>
        <taxon>Gossypium</taxon>
    </lineage>
</organism>
<name>A0A7J9BC87_GOSGO</name>
<dbReference type="EMBL" id="JABEZY010000002">
    <property type="protein sequence ID" value="MBA0733957.1"/>
    <property type="molecule type" value="Genomic_DNA"/>
</dbReference>
<gene>
    <name evidence="2" type="ORF">Gogos_017918</name>
</gene>
<evidence type="ECO:0000313" key="2">
    <source>
        <dbReference type="EMBL" id="MBA0733957.1"/>
    </source>
</evidence>
<dbReference type="Proteomes" id="UP000593579">
    <property type="component" value="Unassembled WGS sequence"/>
</dbReference>